<dbReference type="Pfam" id="PF23855">
    <property type="entry name" value="DUF7218"/>
    <property type="match status" value="1"/>
</dbReference>
<dbReference type="EMBL" id="WXYQ01000009">
    <property type="protein sequence ID" value="NBG96559.1"/>
    <property type="molecule type" value="Genomic_DNA"/>
</dbReference>
<dbReference type="SUPFAM" id="SSF68912">
    <property type="entry name" value="Rho N-terminal domain-like"/>
    <property type="match status" value="1"/>
</dbReference>
<comment type="caution">
    <text evidence="3">The sequence shown here is derived from an EMBL/GenBank/DDBJ whole genome shotgun (WGS) entry which is preliminary data.</text>
</comment>
<feature type="region of interest" description="Disordered" evidence="1">
    <location>
        <begin position="73"/>
        <end position="92"/>
    </location>
</feature>
<evidence type="ECO:0000259" key="2">
    <source>
        <dbReference type="Pfam" id="PF07498"/>
    </source>
</evidence>
<feature type="region of interest" description="Disordered" evidence="1">
    <location>
        <begin position="1"/>
        <end position="63"/>
    </location>
</feature>
<dbReference type="Proteomes" id="UP000470384">
    <property type="component" value="Unassembled WGS sequence"/>
</dbReference>
<feature type="compositionally biased region" description="Basic and acidic residues" evidence="1">
    <location>
        <begin position="80"/>
        <end position="92"/>
    </location>
</feature>
<sequence length="92" mass="10123">MAAENKSSDHGPSVKDDEVYESLREDGASKEKAARIANAQADPSRSPSKKGGSNPPYEEWTKDELYDRAQEIGIEGRSSMTKDDLIDALRSH</sequence>
<name>A0A845QDQ7_9HYPH</name>
<dbReference type="InterPro" id="IPR055642">
    <property type="entry name" value="DUF7218"/>
</dbReference>
<dbReference type="AlphaFoldDB" id="A0A845QDQ7"/>
<keyword evidence="4" id="KW-1185">Reference proteome</keyword>
<dbReference type="InterPro" id="IPR036269">
    <property type="entry name" value="Rho_N_sf"/>
</dbReference>
<protein>
    <submittedName>
        <fullName evidence="3">Rho termination factor</fullName>
    </submittedName>
</protein>
<dbReference type="Pfam" id="PF07498">
    <property type="entry name" value="Rho_N"/>
    <property type="match status" value="1"/>
</dbReference>
<evidence type="ECO:0000313" key="3">
    <source>
        <dbReference type="EMBL" id="NBG96559.1"/>
    </source>
</evidence>
<organism evidence="3 4">
    <name type="scientific">Pyruvatibacter mobilis</name>
    <dbReference type="NCBI Taxonomy" id="1712261"/>
    <lineage>
        <taxon>Bacteria</taxon>
        <taxon>Pseudomonadati</taxon>
        <taxon>Pseudomonadota</taxon>
        <taxon>Alphaproteobacteria</taxon>
        <taxon>Hyphomicrobiales</taxon>
        <taxon>Parvibaculaceae</taxon>
        <taxon>Pyruvatibacter</taxon>
    </lineage>
</organism>
<evidence type="ECO:0000313" key="4">
    <source>
        <dbReference type="Proteomes" id="UP000470384"/>
    </source>
</evidence>
<feature type="domain" description="Rho termination factor-like N-terminal" evidence="2">
    <location>
        <begin position="63"/>
        <end position="89"/>
    </location>
</feature>
<dbReference type="OrthoDB" id="215254at2"/>
<dbReference type="InterPro" id="IPR011112">
    <property type="entry name" value="Rho-like_N"/>
</dbReference>
<dbReference type="GO" id="GO:0006353">
    <property type="term" value="P:DNA-templated transcription termination"/>
    <property type="evidence" value="ECO:0007669"/>
    <property type="project" value="InterPro"/>
</dbReference>
<feature type="compositionally biased region" description="Basic and acidic residues" evidence="1">
    <location>
        <begin position="1"/>
        <end position="34"/>
    </location>
</feature>
<accession>A0A845QDQ7</accession>
<dbReference type="RefSeq" id="WP_160588611.1">
    <property type="nucleotide sequence ID" value="NZ_BMHN01000001.1"/>
</dbReference>
<evidence type="ECO:0000256" key="1">
    <source>
        <dbReference type="SAM" id="MobiDB-lite"/>
    </source>
</evidence>
<dbReference type="GeneID" id="300654077"/>
<reference evidence="3 4" key="1">
    <citation type="journal article" date="2016" name="Int. J. Syst. Evol. Microbiol.">
        <title>Pyruvatibacter mobilis gen. nov., sp. nov., a marine bacterium from the culture broth of Picochlorum sp. 122.</title>
        <authorList>
            <person name="Wang G."/>
            <person name="Tang M."/>
            <person name="Wu H."/>
            <person name="Dai S."/>
            <person name="Li T."/>
            <person name="Chen C."/>
            <person name="He H."/>
            <person name="Fan J."/>
            <person name="Xiang W."/>
            <person name="Li X."/>
        </authorList>
    </citation>
    <scope>NUCLEOTIDE SEQUENCE [LARGE SCALE GENOMIC DNA]</scope>
    <source>
        <strain evidence="3 4">GYP-11</strain>
    </source>
</reference>
<proteinExistence type="predicted"/>
<gene>
    <name evidence="3" type="ORF">GTQ45_12525</name>
</gene>